<dbReference type="AlphaFoldDB" id="A0A258D246"/>
<dbReference type="CDD" id="cd00077">
    <property type="entry name" value="HDc"/>
    <property type="match status" value="1"/>
</dbReference>
<evidence type="ECO:0000259" key="1">
    <source>
        <dbReference type="Pfam" id="PF01966"/>
    </source>
</evidence>
<dbReference type="PANTHER" id="PTHR40202">
    <property type="match status" value="1"/>
</dbReference>
<gene>
    <name evidence="2" type="ORF">B7Z12_13185</name>
</gene>
<dbReference type="PANTHER" id="PTHR40202:SF1">
    <property type="entry name" value="HD DOMAIN-CONTAINING PROTEIN"/>
    <property type="match status" value="1"/>
</dbReference>
<proteinExistence type="predicted"/>
<sequence length="191" mass="20528">MTSSASADAFLTEITDLFSRLGDLHYGEDVTQMDHALQTALHAELDGASPALVAAALLHDIGHLMQKIGEDAADRGIDTRHEQIGAGYLARAFGPDVTEPIRLHVAAKRYRVAVDPAYASRLSYASQQSLALQGGPMGPDEIKVFLADPHALAAQQLRSYDEAGKDLDADVASFESYHDLMRGLIDEAGKL</sequence>
<dbReference type="Gene3D" id="1.10.3210.10">
    <property type="entry name" value="Hypothetical protein af1432"/>
    <property type="match status" value="1"/>
</dbReference>
<keyword evidence="2" id="KW-0378">Hydrolase</keyword>
<dbReference type="InterPro" id="IPR003607">
    <property type="entry name" value="HD/PDEase_dom"/>
</dbReference>
<comment type="caution">
    <text evidence="2">The sequence shown here is derived from an EMBL/GenBank/DDBJ whole genome shotgun (WGS) entry which is preliminary data.</text>
</comment>
<dbReference type="SUPFAM" id="SSF109604">
    <property type="entry name" value="HD-domain/PDEase-like"/>
    <property type="match status" value="1"/>
</dbReference>
<evidence type="ECO:0000313" key="3">
    <source>
        <dbReference type="Proteomes" id="UP000215616"/>
    </source>
</evidence>
<protein>
    <submittedName>
        <fullName evidence="2">Metal-dependent phosphohydrolase</fullName>
    </submittedName>
</protein>
<dbReference type="Proteomes" id="UP000215616">
    <property type="component" value="Unassembled WGS sequence"/>
</dbReference>
<feature type="domain" description="HD" evidence="1">
    <location>
        <begin position="34"/>
        <end position="148"/>
    </location>
</feature>
<dbReference type="Pfam" id="PF01966">
    <property type="entry name" value="HD"/>
    <property type="match status" value="1"/>
</dbReference>
<dbReference type="InterPro" id="IPR052567">
    <property type="entry name" value="OP_Dioxygenase"/>
</dbReference>
<name>A0A258D246_CAUVI</name>
<evidence type="ECO:0000313" key="2">
    <source>
        <dbReference type="EMBL" id="OYX01877.1"/>
    </source>
</evidence>
<reference evidence="2 3" key="1">
    <citation type="submission" date="2017-03" db="EMBL/GenBank/DDBJ databases">
        <title>Lifting the veil on microbial sulfur biogeochemistry in mining wastewaters.</title>
        <authorList>
            <person name="Kantor R.S."/>
            <person name="Colenbrander Nelson T."/>
            <person name="Marshall S."/>
            <person name="Bennett D."/>
            <person name="Apte S."/>
            <person name="Camacho D."/>
            <person name="Thomas B.C."/>
            <person name="Warren L.A."/>
            <person name="Banfield J.F."/>
        </authorList>
    </citation>
    <scope>NUCLEOTIDE SEQUENCE [LARGE SCALE GENOMIC DNA]</scope>
    <source>
        <strain evidence="2">32-67-7</strain>
    </source>
</reference>
<dbReference type="GO" id="GO:0016787">
    <property type="term" value="F:hydrolase activity"/>
    <property type="evidence" value="ECO:0007669"/>
    <property type="project" value="UniProtKB-KW"/>
</dbReference>
<accession>A0A258D246</accession>
<dbReference type="EMBL" id="NCDQ01000217">
    <property type="protein sequence ID" value="OYX01877.1"/>
    <property type="molecule type" value="Genomic_DNA"/>
</dbReference>
<dbReference type="InterPro" id="IPR006674">
    <property type="entry name" value="HD_domain"/>
</dbReference>
<organism evidence="2 3">
    <name type="scientific">Caulobacter vibrioides</name>
    <name type="common">Caulobacter crescentus</name>
    <dbReference type="NCBI Taxonomy" id="155892"/>
    <lineage>
        <taxon>Bacteria</taxon>
        <taxon>Pseudomonadati</taxon>
        <taxon>Pseudomonadota</taxon>
        <taxon>Alphaproteobacteria</taxon>
        <taxon>Caulobacterales</taxon>
        <taxon>Caulobacteraceae</taxon>
        <taxon>Caulobacter</taxon>
    </lineage>
</organism>